<dbReference type="AlphaFoldDB" id="A0AAD6ZFN3"/>
<gene>
    <name evidence="4" type="ORF">DFH08DRAFT_889861</name>
</gene>
<evidence type="ECO:0000259" key="3">
    <source>
        <dbReference type="Pfam" id="PF20151"/>
    </source>
</evidence>
<keyword evidence="5" id="KW-1185">Reference proteome</keyword>
<protein>
    <recommendedName>
        <fullName evidence="3">DUF6533 domain-containing protein</fullName>
    </recommendedName>
</protein>
<keyword evidence="2" id="KW-0472">Membrane</keyword>
<feature type="region of interest" description="Disordered" evidence="1">
    <location>
        <begin position="247"/>
        <end position="280"/>
    </location>
</feature>
<keyword evidence="2" id="KW-1133">Transmembrane helix</keyword>
<sequence>MDSAGLPHSAVVAFQNVLITRYVSGESILILLYDHLLTLQDEVEYIWSAPSTVAKTLFLILRYMVPSFLTAQTITRSGLAAIPMSDVTYAGWLSIVISNFLVLLRIWTTLPRNNRLIWWSIVFFVLMQLAGFAVTTWVISTMIRALFGSSTTYRLFFEVVVFATTCWKTLDRPRDVDDRITRIFFRDGVAYFLVLLRIANVVIAIVAPISLIFVIVFFIWAATTVTTSRLIINSRREAGKAERLRVTENPELQSGDGTGDTRRLRSLSSGRQIKGTFSDE</sequence>
<reference evidence="4" key="1">
    <citation type="submission" date="2023-03" db="EMBL/GenBank/DDBJ databases">
        <title>Massive genome expansion in bonnet fungi (Mycena s.s.) driven by repeated elements and novel gene families across ecological guilds.</title>
        <authorList>
            <consortium name="Lawrence Berkeley National Laboratory"/>
            <person name="Harder C.B."/>
            <person name="Miyauchi S."/>
            <person name="Viragh M."/>
            <person name="Kuo A."/>
            <person name="Thoen E."/>
            <person name="Andreopoulos B."/>
            <person name="Lu D."/>
            <person name="Skrede I."/>
            <person name="Drula E."/>
            <person name="Henrissat B."/>
            <person name="Morin E."/>
            <person name="Kohler A."/>
            <person name="Barry K."/>
            <person name="LaButti K."/>
            <person name="Morin E."/>
            <person name="Salamov A."/>
            <person name="Lipzen A."/>
            <person name="Mereny Z."/>
            <person name="Hegedus B."/>
            <person name="Baldrian P."/>
            <person name="Stursova M."/>
            <person name="Weitz H."/>
            <person name="Taylor A."/>
            <person name="Grigoriev I.V."/>
            <person name="Nagy L.G."/>
            <person name="Martin F."/>
            <person name="Kauserud H."/>
        </authorList>
    </citation>
    <scope>NUCLEOTIDE SEQUENCE</scope>
    <source>
        <strain evidence="4">CBHHK002</strain>
    </source>
</reference>
<evidence type="ECO:0000256" key="1">
    <source>
        <dbReference type="SAM" id="MobiDB-lite"/>
    </source>
</evidence>
<dbReference type="InterPro" id="IPR045340">
    <property type="entry name" value="DUF6533"/>
</dbReference>
<dbReference type="Pfam" id="PF20151">
    <property type="entry name" value="DUF6533"/>
    <property type="match status" value="1"/>
</dbReference>
<dbReference type="Proteomes" id="UP001218218">
    <property type="component" value="Unassembled WGS sequence"/>
</dbReference>
<evidence type="ECO:0000256" key="2">
    <source>
        <dbReference type="SAM" id="Phobius"/>
    </source>
</evidence>
<organism evidence="4 5">
    <name type="scientific">Mycena albidolilacea</name>
    <dbReference type="NCBI Taxonomy" id="1033008"/>
    <lineage>
        <taxon>Eukaryota</taxon>
        <taxon>Fungi</taxon>
        <taxon>Dikarya</taxon>
        <taxon>Basidiomycota</taxon>
        <taxon>Agaricomycotina</taxon>
        <taxon>Agaricomycetes</taxon>
        <taxon>Agaricomycetidae</taxon>
        <taxon>Agaricales</taxon>
        <taxon>Marasmiineae</taxon>
        <taxon>Mycenaceae</taxon>
        <taxon>Mycena</taxon>
    </lineage>
</organism>
<feature type="transmembrane region" description="Helical" evidence="2">
    <location>
        <begin position="116"/>
        <end position="139"/>
    </location>
</feature>
<dbReference type="EMBL" id="JARIHO010000052">
    <property type="protein sequence ID" value="KAJ7321056.1"/>
    <property type="molecule type" value="Genomic_DNA"/>
</dbReference>
<name>A0AAD6ZFN3_9AGAR</name>
<evidence type="ECO:0000313" key="4">
    <source>
        <dbReference type="EMBL" id="KAJ7321056.1"/>
    </source>
</evidence>
<feature type="domain" description="DUF6533" evidence="3">
    <location>
        <begin position="29"/>
        <end position="66"/>
    </location>
</feature>
<feature type="transmembrane region" description="Helical" evidence="2">
    <location>
        <begin position="89"/>
        <end position="107"/>
    </location>
</feature>
<comment type="caution">
    <text evidence="4">The sequence shown here is derived from an EMBL/GenBank/DDBJ whole genome shotgun (WGS) entry which is preliminary data.</text>
</comment>
<accession>A0AAD6ZFN3</accession>
<evidence type="ECO:0000313" key="5">
    <source>
        <dbReference type="Proteomes" id="UP001218218"/>
    </source>
</evidence>
<proteinExistence type="predicted"/>
<keyword evidence="2" id="KW-0812">Transmembrane</keyword>